<organism evidence="1 2">
    <name type="scientific">Trichonephila inaurata madagascariensis</name>
    <dbReference type="NCBI Taxonomy" id="2747483"/>
    <lineage>
        <taxon>Eukaryota</taxon>
        <taxon>Metazoa</taxon>
        <taxon>Ecdysozoa</taxon>
        <taxon>Arthropoda</taxon>
        <taxon>Chelicerata</taxon>
        <taxon>Arachnida</taxon>
        <taxon>Araneae</taxon>
        <taxon>Araneomorphae</taxon>
        <taxon>Entelegynae</taxon>
        <taxon>Araneoidea</taxon>
        <taxon>Nephilidae</taxon>
        <taxon>Trichonephila</taxon>
        <taxon>Trichonephila inaurata</taxon>
    </lineage>
</organism>
<comment type="caution">
    <text evidence="1">The sequence shown here is derived from an EMBL/GenBank/DDBJ whole genome shotgun (WGS) entry which is preliminary data.</text>
</comment>
<dbReference type="AlphaFoldDB" id="A0A8X6YHA5"/>
<accession>A0A8X6YHA5</accession>
<gene>
    <name evidence="1" type="ORF">TNIN_116401</name>
</gene>
<keyword evidence="2" id="KW-1185">Reference proteome</keyword>
<proteinExistence type="predicted"/>
<dbReference type="EMBL" id="BMAV01017705">
    <property type="protein sequence ID" value="GFY69554.1"/>
    <property type="molecule type" value="Genomic_DNA"/>
</dbReference>
<sequence length="84" mass="9837">MESTAKIIFSPFPTSILYLPHPSPSHSRHLERGWRVKKKDSDTHAWLFDGKEFRNSPYPWYCSSEINSFLEIPHPRRQKGVGEP</sequence>
<reference evidence="1" key="1">
    <citation type="submission" date="2020-08" db="EMBL/GenBank/DDBJ databases">
        <title>Multicomponent nature underlies the extraordinary mechanical properties of spider dragline silk.</title>
        <authorList>
            <person name="Kono N."/>
            <person name="Nakamura H."/>
            <person name="Mori M."/>
            <person name="Yoshida Y."/>
            <person name="Ohtoshi R."/>
            <person name="Malay A.D."/>
            <person name="Moran D.A.P."/>
            <person name="Tomita M."/>
            <person name="Numata K."/>
            <person name="Arakawa K."/>
        </authorList>
    </citation>
    <scope>NUCLEOTIDE SEQUENCE</scope>
</reference>
<dbReference type="Proteomes" id="UP000886998">
    <property type="component" value="Unassembled WGS sequence"/>
</dbReference>
<evidence type="ECO:0000313" key="1">
    <source>
        <dbReference type="EMBL" id="GFY69554.1"/>
    </source>
</evidence>
<name>A0A8X6YHA5_9ARAC</name>
<evidence type="ECO:0000313" key="2">
    <source>
        <dbReference type="Proteomes" id="UP000886998"/>
    </source>
</evidence>
<protein>
    <submittedName>
        <fullName evidence="1">Uncharacterized protein</fullName>
    </submittedName>
</protein>